<feature type="compositionally biased region" description="Low complexity" evidence="1">
    <location>
        <begin position="112"/>
        <end position="122"/>
    </location>
</feature>
<evidence type="ECO:0000313" key="2">
    <source>
        <dbReference type="EMBL" id="WVZ10456.1"/>
    </source>
</evidence>
<name>A0AAQ3RZS1_VIGMU</name>
<organism evidence="2 3">
    <name type="scientific">Vigna mungo</name>
    <name type="common">Black gram</name>
    <name type="synonym">Phaseolus mungo</name>
    <dbReference type="NCBI Taxonomy" id="3915"/>
    <lineage>
        <taxon>Eukaryota</taxon>
        <taxon>Viridiplantae</taxon>
        <taxon>Streptophyta</taxon>
        <taxon>Embryophyta</taxon>
        <taxon>Tracheophyta</taxon>
        <taxon>Spermatophyta</taxon>
        <taxon>Magnoliopsida</taxon>
        <taxon>eudicotyledons</taxon>
        <taxon>Gunneridae</taxon>
        <taxon>Pentapetalae</taxon>
        <taxon>rosids</taxon>
        <taxon>fabids</taxon>
        <taxon>Fabales</taxon>
        <taxon>Fabaceae</taxon>
        <taxon>Papilionoideae</taxon>
        <taxon>50 kb inversion clade</taxon>
        <taxon>NPAAA clade</taxon>
        <taxon>indigoferoid/millettioid clade</taxon>
        <taxon>Phaseoleae</taxon>
        <taxon>Vigna</taxon>
    </lineage>
</organism>
<sequence>MDHSNKETSKSKLKIGKIKTRHKFNTARQMHSLFYILKTTAVENIVQFNRLAVNQKALVSCNFFFTRMVRQRILPAHVDRPYQASTRMRDGERMLRRSSAAAMLRSGGGNGRSLSRSTRSTA</sequence>
<dbReference type="Proteomes" id="UP001374535">
    <property type="component" value="Chromosome 5"/>
</dbReference>
<dbReference type="EMBL" id="CP144696">
    <property type="protein sequence ID" value="WVZ10456.1"/>
    <property type="molecule type" value="Genomic_DNA"/>
</dbReference>
<gene>
    <name evidence="2" type="ORF">V8G54_014986</name>
</gene>
<protein>
    <submittedName>
        <fullName evidence="2">Uncharacterized protein</fullName>
    </submittedName>
</protein>
<evidence type="ECO:0000313" key="3">
    <source>
        <dbReference type="Proteomes" id="UP001374535"/>
    </source>
</evidence>
<accession>A0AAQ3RZS1</accession>
<keyword evidence="3" id="KW-1185">Reference proteome</keyword>
<dbReference type="AlphaFoldDB" id="A0AAQ3RZS1"/>
<proteinExistence type="predicted"/>
<evidence type="ECO:0000256" key="1">
    <source>
        <dbReference type="SAM" id="MobiDB-lite"/>
    </source>
</evidence>
<reference evidence="2 3" key="1">
    <citation type="journal article" date="2023" name="Life. Sci Alliance">
        <title>Evolutionary insights into 3D genome organization and epigenetic landscape of Vigna mungo.</title>
        <authorList>
            <person name="Junaid A."/>
            <person name="Singh B."/>
            <person name="Bhatia S."/>
        </authorList>
    </citation>
    <scope>NUCLEOTIDE SEQUENCE [LARGE SCALE GENOMIC DNA]</scope>
    <source>
        <strain evidence="2">Urdbean</strain>
    </source>
</reference>
<feature type="region of interest" description="Disordered" evidence="1">
    <location>
        <begin position="88"/>
        <end position="122"/>
    </location>
</feature>